<evidence type="ECO:0000256" key="5">
    <source>
        <dbReference type="ARBA" id="ARBA00022989"/>
    </source>
</evidence>
<feature type="domain" description="Methyl-accepting transducer" evidence="11">
    <location>
        <begin position="285"/>
        <end position="521"/>
    </location>
</feature>
<dbReference type="Proteomes" id="UP000006755">
    <property type="component" value="Unassembled WGS sequence"/>
</dbReference>
<dbReference type="GO" id="GO:0004888">
    <property type="term" value="F:transmembrane signaling receptor activity"/>
    <property type="evidence" value="ECO:0007669"/>
    <property type="project" value="InterPro"/>
</dbReference>
<dbReference type="OrthoDB" id="2489132at2"/>
<protein>
    <submittedName>
        <fullName evidence="13">Methyl-accepting chemotaxis protein</fullName>
    </submittedName>
</protein>
<dbReference type="Pfam" id="PF00015">
    <property type="entry name" value="MCPsignal"/>
    <property type="match status" value="1"/>
</dbReference>
<sequence>MGSLPIKIRIILLAVVPVLLVSLVSNLQLWWRQSGELESSLAQVRSQMMDDHKAQLTSYLRLATTAIEPFYQQDGPQSREQAKAVLRRLRYQDDGYFYVYDQNGVNLVHGANAKLEGQNLLTMKDKMGNSVIQDILDSTNKGDGFSRFYWNKPSKGTEEPKLALGVSLPKWGWVLGTGFYIDNVDEQVNTLRAQEESRFRGLVMSMVIGSLVLAALVALAALWLASGINSPLQQLLANLDDISQGEGDLTRRLSVQSRDELGRLADAFNRFVAKIHQSIGDVAGVTGKITGSIDVIHRQSQDNQQQMQRHRQQTEQVVTAVTEMSATAQEVASSASRAADATAHADRESAKATQVVQTAIASIDGLVQDVGEAGRVINDLDQDTDKISQVVEVISAIAEQTNLLALNAAIEAARAGDQGRGFAVVADEVRNLAARTQQSTVEIGTMLQSLQSSVKKAVDVVQGSQLRSQQTMAEANKVVETLNVVAMAVGTINEMNMQIASAAEEQNAVSEEINRNLTAISEIVEHLAKGADQAKDNGSQLAQANQTLGQLVGSFRI</sequence>
<keyword evidence="5 10" id="KW-1133">Transmembrane helix</keyword>
<keyword evidence="4 10" id="KW-0812">Transmembrane</keyword>
<dbReference type="PANTHER" id="PTHR32089">
    <property type="entry name" value="METHYL-ACCEPTING CHEMOTAXIS PROTEIN MCPB"/>
    <property type="match status" value="1"/>
</dbReference>
<dbReference type="EMBL" id="AMRI01000002">
    <property type="protein sequence ID" value="EKE77456.1"/>
    <property type="molecule type" value="Genomic_DNA"/>
</dbReference>
<dbReference type="Pfam" id="PF17200">
    <property type="entry name" value="sCache_2"/>
    <property type="match status" value="1"/>
</dbReference>
<evidence type="ECO:0000259" key="11">
    <source>
        <dbReference type="PROSITE" id="PS50111"/>
    </source>
</evidence>
<evidence type="ECO:0000256" key="1">
    <source>
        <dbReference type="ARBA" id="ARBA00004651"/>
    </source>
</evidence>
<feature type="transmembrane region" description="Helical" evidence="10">
    <location>
        <begin position="202"/>
        <end position="225"/>
    </location>
</feature>
<feature type="transmembrane region" description="Helical" evidence="10">
    <location>
        <begin position="6"/>
        <end position="24"/>
    </location>
</feature>
<proteinExistence type="inferred from homology"/>
<dbReference type="SUPFAM" id="SSF58104">
    <property type="entry name" value="Methyl-accepting chemotaxis protein (MCP) signaling domain"/>
    <property type="match status" value="1"/>
</dbReference>
<dbReference type="CDD" id="cd06225">
    <property type="entry name" value="HAMP"/>
    <property type="match status" value="1"/>
</dbReference>
<dbReference type="AlphaFoldDB" id="K2J363"/>
<comment type="similarity">
    <text evidence="8">Belongs to the methyl-accepting chemotaxis (MCP) protein family.</text>
</comment>
<dbReference type="SMART" id="SM00283">
    <property type="entry name" value="MA"/>
    <property type="match status" value="1"/>
</dbReference>
<dbReference type="RefSeq" id="WP_008482451.1">
    <property type="nucleotide sequence ID" value="NZ_AMRI01000002.1"/>
</dbReference>
<dbReference type="InterPro" id="IPR003660">
    <property type="entry name" value="HAMP_dom"/>
</dbReference>
<dbReference type="SMART" id="SM01049">
    <property type="entry name" value="Cache_2"/>
    <property type="match status" value="1"/>
</dbReference>
<dbReference type="PRINTS" id="PR00260">
    <property type="entry name" value="CHEMTRNSDUCR"/>
</dbReference>
<evidence type="ECO:0000256" key="4">
    <source>
        <dbReference type="ARBA" id="ARBA00022692"/>
    </source>
</evidence>
<evidence type="ECO:0000313" key="13">
    <source>
        <dbReference type="EMBL" id="EKE77456.1"/>
    </source>
</evidence>
<dbReference type="PATRIC" id="fig|745411.4.peg.300"/>
<keyword evidence="14" id="KW-1185">Reference proteome</keyword>
<dbReference type="Gene3D" id="1.10.287.950">
    <property type="entry name" value="Methyl-accepting chemotaxis protein"/>
    <property type="match status" value="1"/>
</dbReference>
<keyword evidence="2" id="KW-1003">Cell membrane</keyword>
<evidence type="ECO:0000256" key="9">
    <source>
        <dbReference type="PROSITE-ProRule" id="PRU00284"/>
    </source>
</evidence>
<dbReference type="Gene3D" id="3.30.450.20">
    <property type="entry name" value="PAS domain"/>
    <property type="match status" value="1"/>
</dbReference>
<evidence type="ECO:0000256" key="7">
    <source>
        <dbReference type="ARBA" id="ARBA00023224"/>
    </source>
</evidence>
<dbReference type="GO" id="GO:0005886">
    <property type="term" value="C:plasma membrane"/>
    <property type="evidence" value="ECO:0007669"/>
    <property type="project" value="UniProtKB-SubCell"/>
</dbReference>
<evidence type="ECO:0000256" key="10">
    <source>
        <dbReference type="SAM" id="Phobius"/>
    </source>
</evidence>
<comment type="caution">
    <text evidence="13">The sequence shown here is derived from an EMBL/GenBank/DDBJ whole genome shotgun (WGS) entry which is preliminary data.</text>
</comment>
<evidence type="ECO:0000313" key="14">
    <source>
        <dbReference type="Proteomes" id="UP000006755"/>
    </source>
</evidence>
<gene>
    <name evidence="13" type="ORF">B3C1_01555</name>
</gene>
<evidence type="ECO:0000256" key="6">
    <source>
        <dbReference type="ARBA" id="ARBA00023136"/>
    </source>
</evidence>
<accession>K2J363</accession>
<evidence type="ECO:0000259" key="12">
    <source>
        <dbReference type="PROSITE" id="PS50885"/>
    </source>
</evidence>
<dbReference type="GO" id="GO:0007165">
    <property type="term" value="P:signal transduction"/>
    <property type="evidence" value="ECO:0007669"/>
    <property type="project" value="UniProtKB-KW"/>
</dbReference>
<dbReference type="SMART" id="SM00304">
    <property type="entry name" value="HAMP"/>
    <property type="match status" value="1"/>
</dbReference>
<dbReference type="CDD" id="cd11386">
    <property type="entry name" value="MCP_signal"/>
    <property type="match status" value="1"/>
</dbReference>
<keyword evidence="6 10" id="KW-0472">Membrane</keyword>
<dbReference type="GO" id="GO:0006935">
    <property type="term" value="P:chemotaxis"/>
    <property type="evidence" value="ECO:0007669"/>
    <property type="project" value="UniProtKB-KW"/>
</dbReference>
<keyword evidence="7 9" id="KW-0807">Transducer</keyword>
<reference evidence="13 14" key="1">
    <citation type="journal article" date="2012" name="J. Bacteriol.">
        <title>Genome Sequence of Gallaecimonas xiamenensis Type Strain 3-C-1.</title>
        <authorList>
            <person name="Lai Q."/>
            <person name="Wang L."/>
            <person name="Wang W."/>
            <person name="Shao Z."/>
        </authorList>
    </citation>
    <scope>NUCLEOTIDE SEQUENCE [LARGE SCALE GENOMIC DNA]</scope>
    <source>
        <strain evidence="13 14">3-C-1</strain>
    </source>
</reference>
<comment type="subcellular location">
    <subcellularLocation>
        <location evidence="1">Cell membrane</location>
        <topology evidence="1">Multi-pass membrane protein</topology>
    </subcellularLocation>
</comment>
<dbReference type="InterPro" id="IPR033480">
    <property type="entry name" value="sCache_2"/>
</dbReference>
<dbReference type="PANTHER" id="PTHR32089:SF55">
    <property type="entry name" value="METHYL ACCEPTING SENSORY TRANSDUCER WITH CACHE_2 SMALL MOLECULE BINDING DOMAIN"/>
    <property type="match status" value="1"/>
</dbReference>
<organism evidence="13 14">
    <name type="scientific">Gallaecimonas xiamenensis 3-C-1</name>
    <dbReference type="NCBI Taxonomy" id="745411"/>
    <lineage>
        <taxon>Bacteria</taxon>
        <taxon>Pseudomonadati</taxon>
        <taxon>Pseudomonadota</taxon>
        <taxon>Gammaproteobacteria</taxon>
        <taxon>Enterobacterales</taxon>
        <taxon>Gallaecimonadaceae</taxon>
        <taxon>Gallaecimonas</taxon>
    </lineage>
</organism>
<dbReference type="InterPro" id="IPR004089">
    <property type="entry name" value="MCPsignal_dom"/>
</dbReference>
<dbReference type="eggNOG" id="COG0840">
    <property type="taxonomic scope" value="Bacteria"/>
</dbReference>
<evidence type="ECO:0000256" key="3">
    <source>
        <dbReference type="ARBA" id="ARBA00022500"/>
    </source>
</evidence>
<evidence type="ECO:0000256" key="2">
    <source>
        <dbReference type="ARBA" id="ARBA00022475"/>
    </source>
</evidence>
<dbReference type="FunFam" id="1.10.287.950:FF:000001">
    <property type="entry name" value="Methyl-accepting chemotaxis sensory transducer"/>
    <property type="match status" value="1"/>
</dbReference>
<dbReference type="InterPro" id="IPR004090">
    <property type="entry name" value="Chemotax_Me-accpt_rcpt"/>
</dbReference>
<dbReference type="PROSITE" id="PS50111">
    <property type="entry name" value="CHEMOTAXIS_TRANSDUC_2"/>
    <property type="match status" value="1"/>
</dbReference>
<feature type="domain" description="HAMP" evidence="12">
    <location>
        <begin position="226"/>
        <end position="280"/>
    </location>
</feature>
<dbReference type="PROSITE" id="PS50885">
    <property type="entry name" value="HAMP"/>
    <property type="match status" value="1"/>
</dbReference>
<keyword evidence="3" id="KW-0145">Chemotaxis</keyword>
<dbReference type="Pfam" id="PF00672">
    <property type="entry name" value="HAMP"/>
    <property type="match status" value="1"/>
</dbReference>
<name>K2J363_9GAMM</name>
<evidence type="ECO:0000256" key="8">
    <source>
        <dbReference type="ARBA" id="ARBA00029447"/>
    </source>
</evidence>
<dbReference type="STRING" id="745411.B3C1_01555"/>